<dbReference type="InterPro" id="IPR006311">
    <property type="entry name" value="TAT_signal"/>
</dbReference>
<dbReference type="SUPFAM" id="SSF53474">
    <property type="entry name" value="alpha/beta-Hydrolases"/>
    <property type="match status" value="2"/>
</dbReference>
<name>A0A517N560_9BACT</name>
<gene>
    <name evidence="3" type="ORF">K227x_06480</name>
</gene>
<evidence type="ECO:0000256" key="1">
    <source>
        <dbReference type="SAM" id="SignalP"/>
    </source>
</evidence>
<dbReference type="Proteomes" id="UP000318538">
    <property type="component" value="Chromosome"/>
</dbReference>
<evidence type="ECO:0000313" key="3">
    <source>
        <dbReference type="EMBL" id="QDT02273.1"/>
    </source>
</evidence>
<dbReference type="PANTHER" id="PTHR22946">
    <property type="entry name" value="DIENELACTONE HYDROLASE DOMAIN-CONTAINING PROTEIN-RELATED"/>
    <property type="match status" value="1"/>
</dbReference>
<reference evidence="3 4" key="1">
    <citation type="submission" date="2019-02" db="EMBL/GenBank/DDBJ databases">
        <title>Deep-cultivation of Planctomycetes and their phenomic and genomic characterization uncovers novel biology.</title>
        <authorList>
            <person name="Wiegand S."/>
            <person name="Jogler M."/>
            <person name="Boedeker C."/>
            <person name="Pinto D."/>
            <person name="Vollmers J."/>
            <person name="Rivas-Marin E."/>
            <person name="Kohn T."/>
            <person name="Peeters S.H."/>
            <person name="Heuer A."/>
            <person name="Rast P."/>
            <person name="Oberbeckmann S."/>
            <person name="Bunk B."/>
            <person name="Jeske O."/>
            <person name="Meyerdierks A."/>
            <person name="Storesund J.E."/>
            <person name="Kallscheuer N."/>
            <person name="Luecker S."/>
            <person name="Lage O.M."/>
            <person name="Pohl T."/>
            <person name="Merkel B.J."/>
            <person name="Hornburger P."/>
            <person name="Mueller R.-W."/>
            <person name="Bruemmer F."/>
            <person name="Labrenz M."/>
            <person name="Spormann A.M."/>
            <person name="Op den Camp H."/>
            <person name="Overmann J."/>
            <person name="Amann R."/>
            <person name="Jetten M.S.M."/>
            <person name="Mascher T."/>
            <person name="Medema M.H."/>
            <person name="Devos D.P."/>
            <person name="Kaster A.-K."/>
            <person name="Ovreas L."/>
            <person name="Rohde M."/>
            <person name="Galperin M.Y."/>
            <person name="Jogler C."/>
        </authorList>
    </citation>
    <scope>NUCLEOTIDE SEQUENCE [LARGE SCALE GENOMIC DNA]</scope>
    <source>
        <strain evidence="3 4">K22_7</strain>
    </source>
</reference>
<feature type="signal peptide" evidence="1">
    <location>
        <begin position="1"/>
        <end position="35"/>
    </location>
</feature>
<sequence precursor="true">MTRHAISRRQVLTTIGAHSAILPLASLTAPLSAFAADASQPMNRFPRMVQEFLVSQARASEQRHLKRLNQLETQADAEAYVRDAKTRIRQSFGADPDRTPLNPRVTGTVERDGYRIENVIFESRPGFPVTANLYIPAGQTEPMPAVVGTCGHSHNGKAEVAYQSFAQGLARLGYVCLIFDPIGQGERLQYANDELKSDVGVGVREHLLAGNQQFLVGEFFGSWRAWDGIRALDYLRTRPEVDKQRIGVTGNSGGGTMTTWLCGLDSRWAMAAPSCFVTTFRRNLENELPQDTEQCPPSAFALDLDHADFLAAMAPKPIVILAKERDFFDVRGAEETYARLRRLYRLLGAEDNVALFVGPTGHGYSLENREAMYSWFHRAAGMTAEETDRTFDGALHASADVEFAAEPEITIEADQTLWCTPEGQVSVDANTKTVFDFTREKSQQFAAERKPLAPTQLRQVVRDALKLPPNTPKAPDYRNWNYLKARDYPTKFAAAYTVDTEPGIQAIVYRLMDQRWLSRPPRTGKHATLYLSHLSSDQELRDEPLIREMVQADPETPFFACDVRGIGESLPGTSEPGTFHSPYGSDYLYAIHSLMLDRPYVGQRTFDALRVLDWLASLGHTEVHLVGRGWGSLPATFAAVLSDHVTRVTLKNALTSYSDVAQTERYGWPLSTLLPNALDKFDLPDCYDQLVAKQLKQIDPWGPEAKGF</sequence>
<keyword evidence="1" id="KW-0732">Signal</keyword>
<dbReference type="RefSeq" id="WP_218933739.1">
    <property type="nucleotide sequence ID" value="NZ_CP036525.1"/>
</dbReference>
<protein>
    <submittedName>
        <fullName evidence="3">Acetyl xylan esterase (AXE1)</fullName>
    </submittedName>
</protein>
<dbReference type="PANTHER" id="PTHR22946:SF8">
    <property type="entry name" value="ACETYL XYLAN ESTERASE DOMAIN-CONTAINING PROTEIN"/>
    <property type="match status" value="1"/>
</dbReference>
<evidence type="ECO:0000313" key="4">
    <source>
        <dbReference type="Proteomes" id="UP000318538"/>
    </source>
</evidence>
<dbReference type="Pfam" id="PF05448">
    <property type="entry name" value="AXE1"/>
    <property type="match status" value="1"/>
</dbReference>
<feature type="domain" description="Acetyl xylan esterase" evidence="2">
    <location>
        <begin position="115"/>
        <end position="286"/>
    </location>
</feature>
<dbReference type="PROSITE" id="PS51318">
    <property type="entry name" value="TAT"/>
    <property type="match status" value="1"/>
</dbReference>
<dbReference type="InterPro" id="IPR050261">
    <property type="entry name" value="FrsA_esterase"/>
</dbReference>
<keyword evidence="4" id="KW-1185">Reference proteome</keyword>
<dbReference type="KEGG" id="rlc:K227x_06480"/>
<dbReference type="EMBL" id="CP036525">
    <property type="protein sequence ID" value="QDT02273.1"/>
    <property type="molecule type" value="Genomic_DNA"/>
</dbReference>
<proteinExistence type="predicted"/>
<accession>A0A517N560</accession>
<dbReference type="InterPro" id="IPR029058">
    <property type="entry name" value="AB_hydrolase_fold"/>
</dbReference>
<dbReference type="InterPro" id="IPR008391">
    <property type="entry name" value="AXE1_dom"/>
</dbReference>
<evidence type="ECO:0000259" key="2">
    <source>
        <dbReference type="Pfam" id="PF05448"/>
    </source>
</evidence>
<feature type="chain" id="PRO_5021930645" evidence="1">
    <location>
        <begin position="36"/>
        <end position="708"/>
    </location>
</feature>
<dbReference type="AlphaFoldDB" id="A0A517N560"/>
<dbReference type="Gene3D" id="3.40.50.1820">
    <property type="entry name" value="alpha/beta hydrolase"/>
    <property type="match status" value="2"/>
</dbReference>
<organism evidence="3 4">
    <name type="scientific">Rubripirellula lacrimiformis</name>
    <dbReference type="NCBI Taxonomy" id="1930273"/>
    <lineage>
        <taxon>Bacteria</taxon>
        <taxon>Pseudomonadati</taxon>
        <taxon>Planctomycetota</taxon>
        <taxon>Planctomycetia</taxon>
        <taxon>Pirellulales</taxon>
        <taxon>Pirellulaceae</taxon>
        <taxon>Rubripirellula</taxon>
    </lineage>
</organism>